<name>A0A6J4K9B7_9SPHI</name>
<dbReference type="GO" id="GO:0009055">
    <property type="term" value="F:electron transfer activity"/>
    <property type="evidence" value="ECO:0007669"/>
    <property type="project" value="InterPro"/>
</dbReference>
<keyword evidence="3 4" id="KW-0408">Iron</keyword>
<dbReference type="SUPFAM" id="SSF46626">
    <property type="entry name" value="Cytochrome c"/>
    <property type="match status" value="2"/>
</dbReference>
<dbReference type="InterPro" id="IPR009056">
    <property type="entry name" value="Cyt_c-like_dom"/>
</dbReference>
<dbReference type="Pfam" id="PF00034">
    <property type="entry name" value="Cytochrom_C"/>
    <property type="match status" value="1"/>
</dbReference>
<evidence type="ECO:0000256" key="3">
    <source>
        <dbReference type="ARBA" id="ARBA00023004"/>
    </source>
</evidence>
<dbReference type="EMBL" id="CADCTQ010000435">
    <property type="protein sequence ID" value="CAA9298828.1"/>
    <property type="molecule type" value="Genomic_DNA"/>
</dbReference>
<evidence type="ECO:0000259" key="5">
    <source>
        <dbReference type="PROSITE" id="PS51007"/>
    </source>
</evidence>
<proteinExistence type="predicted"/>
<feature type="domain" description="Cytochrome c" evidence="5">
    <location>
        <begin position="55"/>
        <end position="154"/>
    </location>
</feature>
<evidence type="ECO:0000256" key="2">
    <source>
        <dbReference type="ARBA" id="ARBA00022723"/>
    </source>
</evidence>
<dbReference type="GO" id="GO:0046872">
    <property type="term" value="F:metal ion binding"/>
    <property type="evidence" value="ECO:0007669"/>
    <property type="project" value="UniProtKB-KW"/>
</dbReference>
<dbReference type="Pfam" id="PF13442">
    <property type="entry name" value="Cytochrome_CBB3"/>
    <property type="match status" value="1"/>
</dbReference>
<dbReference type="GO" id="GO:0020037">
    <property type="term" value="F:heme binding"/>
    <property type="evidence" value="ECO:0007669"/>
    <property type="project" value="InterPro"/>
</dbReference>
<evidence type="ECO:0000256" key="1">
    <source>
        <dbReference type="ARBA" id="ARBA00022617"/>
    </source>
</evidence>
<gene>
    <name evidence="6" type="ORF">AVDCRST_MAG56-5244</name>
</gene>
<dbReference type="AlphaFoldDB" id="A0A6J4K9B7"/>
<sequence>MRLLRKALRWTGMSLGLLFLASLVAYSFVFWRTQQRLDATYPVETLPIQVPGDPAALTRGEHVFRSRGCADCHGKDLGGRMFLDNPALGRIAAPNLTRGDGGLPADFGPADWLRVLKHGVDREGKPLVIMPSHETTQFSDKDLADLIAYCRSRPAVDHALPRKPRLGPVARLLMVAGKLDLPAERIDHTPRSVAEVTPAVTVAYGVYLAVACTGCHRGDFRGGEPVAPGFPPVPDITATGRPGQWTEAQFIRTLRTGIRPDGHRMRNQDMPWQMTREFSDLELKAIRLHLLSLPYKGVLTAGN</sequence>
<accession>A0A6J4K9B7</accession>
<protein>
    <submittedName>
        <fullName evidence="6">Diheme cytochrome c-553</fullName>
    </submittedName>
</protein>
<evidence type="ECO:0000256" key="4">
    <source>
        <dbReference type="PROSITE-ProRule" id="PRU00433"/>
    </source>
</evidence>
<keyword evidence="2 4" id="KW-0479">Metal-binding</keyword>
<keyword evidence="1 4" id="KW-0349">Heme</keyword>
<dbReference type="Gene3D" id="1.10.760.10">
    <property type="entry name" value="Cytochrome c-like domain"/>
    <property type="match status" value="2"/>
</dbReference>
<dbReference type="PROSITE" id="PS51007">
    <property type="entry name" value="CYTC"/>
    <property type="match status" value="1"/>
</dbReference>
<evidence type="ECO:0000313" key="6">
    <source>
        <dbReference type="EMBL" id="CAA9298828.1"/>
    </source>
</evidence>
<reference evidence="6" key="1">
    <citation type="submission" date="2020-02" db="EMBL/GenBank/DDBJ databases">
        <authorList>
            <person name="Meier V. D."/>
        </authorList>
    </citation>
    <scope>NUCLEOTIDE SEQUENCE</scope>
    <source>
        <strain evidence="6">AVDCRST_MAG56</strain>
    </source>
</reference>
<organism evidence="6">
    <name type="scientific">uncultured Cytophagales bacterium</name>
    <dbReference type="NCBI Taxonomy" id="158755"/>
    <lineage>
        <taxon>Bacteria</taxon>
        <taxon>Pseudomonadati</taxon>
        <taxon>Bacteroidota</taxon>
        <taxon>Sphingobacteriia</taxon>
        <taxon>Sphingobacteriales</taxon>
        <taxon>environmental samples</taxon>
    </lineage>
</organism>
<dbReference type="InterPro" id="IPR036909">
    <property type="entry name" value="Cyt_c-like_dom_sf"/>
</dbReference>